<dbReference type="FunFam" id="3.40.50.720:FF:000173">
    <property type="entry name" value="3-oxoacyl-[acyl-carrier protein] reductase"/>
    <property type="match status" value="1"/>
</dbReference>
<dbReference type="EMBL" id="MH449682">
    <property type="protein sequence ID" value="AXL05037.1"/>
    <property type="molecule type" value="Genomic_DNA"/>
</dbReference>
<dbReference type="Gene3D" id="3.40.50.720">
    <property type="entry name" value="NAD(P)-binding Rossmann-like Domain"/>
    <property type="match status" value="1"/>
</dbReference>
<evidence type="ECO:0000256" key="1">
    <source>
        <dbReference type="ARBA" id="ARBA00006484"/>
    </source>
</evidence>
<dbReference type="PRINTS" id="PR00080">
    <property type="entry name" value="SDRFAMILY"/>
</dbReference>
<dbReference type="PANTHER" id="PTHR42879:SF2">
    <property type="entry name" value="3-OXOACYL-[ACYL-CARRIER-PROTEIN] REDUCTASE FABG"/>
    <property type="match status" value="1"/>
</dbReference>
<dbReference type="InterPro" id="IPR050259">
    <property type="entry name" value="SDR"/>
</dbReference>
<gene>
    <name evidence="4" type="primary">wvdC</name>
</gene>
<dbReference type="AlphaFoldDB" id="A0A346ACS5"/>
<reference evidence="4" key="1">
    <citation type="submission" date="2018-06" db="EMBL/GenBank/DDBJ databases">
        <title>Genetic diversity of the Aeromonas Hydrophila O antigens and development of a suspension array for serotype detection.</title>
        <authorList>
            <person name="Cao H."/>
            <person name="Liu B."/>
        </authorList>
    </citation>
    <scope>NUCLEOTIDE SEQUENCE</scope>
    <source>
        <strain evidence="4">G5385</strain>
    </source>
</reference>
<name>A0A346ACS5_AERHY</name>
<sequence>MNVLVTGGSRGIGLSIVKKMAALNHRVVYTYKNTPAPVELPNVTSYKLDLTEKKSCDDLYSYLSDNELMPNVLVNNAGVTCDKPFHKMTNDEWLSVINVNLISLFNITQPVFSHMRLNGFGRIINISSVNAHKGQFGQVNYCASKAGVLGFTKALALEGAAKGVTVNSISPGYTETDMINCISVDILNKIKKDIPTGRFATPDEIATLVCFLSSKDASYINGADYSINGALY</sequence>
<dbReference type="SUPFAM" id="SSF51735">
    <property type="entry name" value="NAD(P)-binding Rossmann-fold domains"/>
    <property type="match status" value="1"/>
</dbReference>
<comment type="similarity">
    <text evidence="1 3">Belongs to the short-chain dehydrogenases/reductases (SDR) family.</text>
</comment>
<dbReference type="PROSITE" id="PS00061">
    <property type="entry name" value="ADH_SHORT"/>
    <property type="match status" value="1"/>
</dbReference>
<evidence type="ECO:0000313" key="4">
    <source>
        <dbReference type="EMBL" id="AXL05037.1"/>
    </source>
</evidence>
<accession>A0A346ACS5</accession>
<dbReference type="GO" id="GO:0016491">
    <property type="term" value="F:oxidoreductase activity"/>
    <property type="evidence" value="ECO:0007669"/>
    <property type="project" value="UniProtKB-KW"/>
</dbReference>
<dbReference type="PANTHER" id="PTHR42879">
    <property type="entry name" value="3-OXOACYL-(ACYL-CARRIER-PROTEIN) REDUCTASE"/>
    <property type="match status" value="1"/>
</dbReference>
<dbReference type="PRINTS" id="PR00081">
    <property type="entry name" value="GDHRDH"/>
</dbReference>
<organism evidence="4">
    <name type="scientific">Aeromonas hydrophila</name>
    <dbReference type="NCBI Taxonomy" id="644"/>
    <lineage>
        <taxon>Bacteria</taxon>
        <taxon>Pseudomonadati</taxon>
        <taxon>Pseudomonadota</taxon>
        <taxon>Gammaproteobacteria</taxon>
        <taxon>Aeromonadales</taxon>
        <taxon>Aeromonadaceae</taxon>
        <taxon>Aeromonas</taxon>
    </lineage>
</organism>
<dbReference type="Pfam" id="PF00106">
    <property type="entry name" value="adh_short"/>
    <property type="match status" value="1"/>
</dbReference>
<proteinExistence type="inferred from homology"/>
<evidence type="ECO:0000256" key="3">
    <source>
        <dbReference type="RuleBase" id="RU000363"/>
    </source>
</evidence>
<keyword evidence="2" id="KW-0560">Oxidoreductase</keyword>
<dbReference type="InterPro" id="IPR020904">
    <property type="entry name" value="Sc_DH/Rdtase_CS"/>
</dbReference>
<dbReference type="GO" id="GO:0032787">
    <property type="term" value="P:monocarboxylic acid metabolic process"/>
    <property type="evidence" value="ECO:0007669"/>
    <property type="project" value="UniProtKB-ARBA"/>
</dbReference>
<protein>
    <submittedName>
        <fullName evidence="4">Reductase</fullName>
    </submittedName>
</protein>
<dbReference type="InterPro" id="IPR036291">
    <property type="entry name" value="NAD(P)-bd_dom_sf"/>
</dbReference>
<dbReference type="InterPro" id="IPR002347">
    <property type="entry name" value="SDR_fam"/>
</dbReference>
<evidence type="ECO:0000256" key="2">
    <source>
        <dbReference type="ARBA" id="ARBA00023002"/>
    </source>
</evidence>